<keyword evidence="3" id="KW-1185">Reference proteome</keyword>
<reference evidence="2 3" key="1">
    <citation type="journal article" date="2024" name="G3 (Bethesda)">
        <title>Genome assembly of Hibiscus sabdariffa L. provides insights into metabolisms of medicinal natural products.</title>
        <authorList>
            <person name="Kim T."/>
        </authorList>
    </citation>
    <scope>NUCLEOTIDE SEQUENCE [LARGE SCALE GENOMIC DNA]</scope>
    <source>
        <strain evidence="2">TK-2024</strain>
        <tissue evidence="2">Old leaves</tissue>
    </source>
</reference>
<organism evidence="2 3">
    <name type="scientific">Hibiscus sabdariffa</name>
    <name type="common">roselle</name>
    <dbReference type="NCBI Taxonomy" id="183260"/>
    <lineage>
        <taxon>Eukaryota</taxon>
        <taxon>Viridiplantae</taxon>
        <taxon>Streptophyta</taxon>
        <taxon>Embryophyta</taxon>
        <taxon>Tracheophyta</taxon>
        <taxon>Spermatophyta</taxon>
        <taxon>Magnoliopsida</taxon>
        <taxon>eudicotyledons</taxon>
        <taxon>Gunneridae</taxon>
        <taxon>Pentapetalae</taxon>
        <taxon>rosids</taxon>
        <taxon>malvids</taxon>
        <taxon>Malvales</taxon>
        <taxon>Malvaceae</taxon>
        <taxon>Malvoideae</taxon>
        <taxon>Hibiscus</taxon>
    </lineage>
</organism>
<dbReference type="Proteomes" id="UP001396334">
    <property type="component" value="Unassembled WGS sequence"/>
</dbReference>
<keyword evidence="1" id="KW-1133">Transmembrane helix</keyword>
<comment type="caution">
    <text evidence="2">The sequence shown here is derived from an EMBL/GenBank/DDBJ whole genome shotgun (WGS) entry which is preliminary data.</text>
</comment>
<proteinExistence type="predicted"/>
<gene>
    <name evidence="2" type="ORF">V6N11_084391</name>
</gene>
<keyword evidence="1" id="KW-0812">Transmembrane</keyword>
<dbReference type="EMBL" id="JBBPBN010000181">
    <property type="protein sequence ID" value="KAK8973693.1"/>
    <property type="molecule type" value="Genomic_DNA"/>
</dbReference>
<evidence type="ECO:0000256" key="1">
    <source>
        <dbReference type="SAM" id="Phobius"/>
    </source>
</evidence>
<keyword evidence="1" id="KW-0472">Membrane</keyword>
<feature type="transmembrane region" description="Helical" evidence="1">
    <location>
        <begin position="23"/>
        <end position="56"/>
    </location>
</feature>
<sequence length="259" mass="27720">MVPCGCRSKLPVMNEGKEISFPFPFSCIFVGFCVTSRFLIGLIGFLFVGGCFMVGLPSDQILDSRRPGVLDAAKFPPLQAANTMISDAPGLVGSEDKCVKKKEIVSDFGLNHVVDSGSSSGFPVDSPSGVLSTIEVVSFSDNFVGTVVADSVPVNPVQSQNSFNVLVDGQVLELESFDSISSELVRHFTEALGTVDQNVVPFSDELLKELVGVEISADMRDLLVALVTSKEIKGVLFAMNGNKAPSPYRYPASFFQLCS</sequence>
<accession>A0ABR2NBZ7</accession>
<evidence type="ECO:0000313" key="3">
    <source>
        <dbReference type="Proteomes" id="UP001396334"/>
    </source>
</evidence>
<evidence type="ECO:0000313" key="2">
    <source>
        <dbReference type="EMBL" id="KAK8973693.1"/>
    </source>
</evidence>
<name>A0ABR2NBZ7_9ROSI</name>
<protein>
    <submittedName>
        <fullName evidence="2">Uncharacterized protein</fullName>
    </submittedName>
</protein>